<protein>
    <recommendedName>
        <fullName evidence="4">Choline/carnitine acyltransferase domain-containing protein</fullName>
    </recommendedName>
</protein>
<sequence>MLTASTRLLTVRVWRPTVLIKPAGAWCPTGRPFSTHSPLPQLPVPPLKHTLERYLLALQPLVTPEELEQTREIAREFSRPHSIGLKLQDRLERRSRRTENWLTDWWLQNAYLECRLPLAVHSNPAVVLPKQDYNDWKGQLRFAAKLIAGVLDFKSKVDRETLPTEYMRGKHLCMDLYSKILSSCRIPGPKHDTLINYGCTRNPPAHVTVVRNFQFFHLDVYNSDGSPLTVDQIHMQLQRIRNLSWKTDKEPLGVLTSDHRNTWGQAYNTLMKDKLNRESVRAIQKSIFTVCLDSPVLKISEEKYTSRMAAQMLHGGGSYSNSGNRWFDKTLQFIVGEDGSCGVIYEQSSAEGPPIATILDHVLDYCKDPDTVRAPMIPLPLPKKLYFYITPEIKRDIEHAKQNLDILVTDLDISCFTYRNFGKDFPKLHGVSPDCFVQMALQLAYFRMYKELCATCESVSVRNFHLGRTDVIRSSSADSLEFVKSMDDPEKEVSQKVAALHKAFDCHSAYTDMALKGMAIDRHLLGLKLQAIEEGLSVPEIFMDTSFAVATHWRLSSGQVVARADSVMCFGPMVPDGYGVWYNPLEDHINFSVSAFNCCEETNAELFSKSLETALSDMQNLILQTSSQTA</sequence>
<comment type="similarity">
    <text evidence="1">Belongs to the carnitine/choline acetyltransferase family.</text>
</comment>
<dbReference type="GO" id="GO:0004092">
    <property type="term" value="F:carnitine O-acetyltransferase activity"/>
    <property type="evidence" value="ECO:0007669"/>
    <property type="project" value="TreeGrafter"/>
</dbReference>
<dbReference type="GO" id="GO:0005777">
    <property type="term" value="C:peroxisome"/>
    <property type="evidence" value="ECO:0007669"/>
    <property type="project" value="TreeGrafter"/>
</dbReference>
<dbReference type="InterPro" id="IPR023213">
    <property type="entry name" value="CAT-like_dom_sf"/>
</dbReference>
<evidence type="ECO:0000313" key="6">
    <source>
        <dbReference type="Proteomes" id="UP000288216"/>
    </source>
</evidence>
<dbReference type="STRING" id="75743.A0A401NUZ7"/>
<dbReference type="Gene3D" id="3.30.559.10">
    <property type="entry name" value="Chloramphenicol acetyltransferase-like domain"/>
    <property type="match status" value="1"/>
</dbReference>
<dbReference type="OMA" id="FRMYNIC"/>
<evidence type="ECO:0000313" key="5">
    <source>
        <dbReference type="EMBL" id="GCB64662.1"/>
    </source>
</evidence>
<comment type="caution">
    <text evidence="5">The sequence shown here is derived from an EMBL/GenBank/DDBJ whole genome shotgun (WGS) entry which is preliminary data.</text>
</comment>
<dbReference type="Proteomes" id="UP000288216">
    <property type="component" value="Unassembled WGS sequence"/>
</dbReference>
<dbReference type="InterPro" id="IPR039551">
    <property type="entry name" value="Cho/carn_acyl_trans"/>
</dbReference>
<dbReference type="Gene3D" id="3.30.559.70">
    <property type="entry name" value="Choline/Carnitine o-acyltransferase, domain 2"/>
    <property type="match status" value="1"/>
</dbReference>
<dbReference type="FunFam" id="3.30.559.70:FF:000002">
    <property type="entry name" value="Carnitine O-acetyltransferase"/>
    <property type="match status" value="1"/>
</dbReference>
<dbReference type="GO" id="GO:0019254">
    <property type="term" value="P:carnitine metabolic process, CoA-linked"/>
    <property type="evidence" value="ECO:0007669"/>
    <property type="project" value="TreeGrafter"/>
</dbReference>
<dbReference type="InterPro" id="IPR042231">
    <property type="entry name" value="Cho/carn_acyl_trans_2"/>
</dbReference>
<keyword evidence="6" id="KW-1185">Reference proteome</keyword>
<evidence type="ECO:0000256" key="2">
    <source>
        <dbReference type="ARBA" id="ARBA00022679"/>
    </source>
</evidence>
<dbReference type="Pfam" id="PF00755">
    <property type="entry name" value="Carn_acyltransf"/>
    <property type="match status" value="1"/>
</dbReference>
<accession>A0A401NUZ7</accession>
<name>A0A401NUZ7_SCYTO</name>
<dbReference type="EMBL" id="BFAA01006797">
    <property type="protein sequence ID" value="GCB64662.1"/>
    <property type="molecule type" value="Genomic_DNA"/>
</dbReference>
<keyword evidence="3" id="KW-0012">Acyltransferase</keyword>
<dbReference type="OrthoDB" id="240216at2759"/>
<organism evidence="5 6">
    <name type="scientific">Scyliorhinus torazame</name>
    <name type="common">Cloudy catshark</name>
    <name type="synonym">Catulus torazame</name>
    <dbReference type="NCBI Taxonomy" id="75743"/>
    <lineage>
        <taxon>Eukaryota</taxon>
        <taxon>Metazoa</taxon>
        <taxon>Chordata</taxon>
        <taxon>Craniata</taxon>
        <taxon>Vertebrata</taxon>
        <taxon>Chondrichthyes</taxon>
        <taxon>Elasmobranchii</taxon>
        <taxon>Galeomorphii</taxon>
        <taxon>Galeoidea</taxon>
        <taxon>Carcharhiniformes</taxon>
        <taxon>Scyliorhinidae</taxon>
        <taxon>Scyliorhinus</taxon>
    </lineage>
</organism>
<evidence type="ECO:0000259" key="4">
    <source>
        <dbReference type="Pfam" id="PF00755"/>
    </source>
</evidence>
<dbReference type="SUPFAM" id="SSF52777">
    <property type="entry name" value="CoA-dependent acyltransferases"/>
    <property type="match status" value="2"/>
</dbReference>
<proteinExistence type="inferred from homology"/>
<dbReference type="PANTHER" id="PTHR22589:SF47">
    <property type="entry name" value="CHOLINE_CARNITINE ACYLTRANSFERASE DOMAIN-CONTAINING PROTEIN"/>
    <property type="match status" value="1"/>
</dbReference>
<dbReference type="PANTHER" id="PTHR22589">
    <property type="entry name" value="CARNITINE O-ACYLTRANSFERASE"/>
    <property type="match status" value="1"/>
</dbReference>
<dbReference type="AlphaFoldDB" id="A0A401NUZ7"/>
<feature type="domain" description="Choline/carnitine acyltransferase" evidence="4">
    <location>
        <begin position="42"/>
        <end position="612"/>
    </location>
</feature>
<evidence type="ECO:0000256" key="3">
    <source>
        <dbReference type="ARBA" id="ARBA00023315"/>
    </source>
</evidence>
<keyword evidence="2" id="KW-0808">Transferase</keyword>
<evidence type="ECO:0000256" key="1">
    <source>
        <dbReference type="ARBA" id="ARBA00005232"/>
    </source>
</evidence>
<gene>
    <name evidence="5" type="ORF">scyTo_0013370</name>
</gene>
<dbReference type="InterPro" id="IPR000542">
    <property type="entry name" value="Carn_acyl_trans"/>
</dbReference>
<reference evidence="5 6" key="1">
    <citation type="journal article" date="2018" name="Nat. Ecol. Evol.">
        <title>Shark genomes provide insights into elasmobranch evolution and the origin of vertebrates.</title>
        <authorList>
            <person name="Hara Y"/>
            <person name="Yamaguchi K"/>
            <person name="Onimaru K"/>
            <person name="Kadota M"/>
            <person name="Koyanagi M"/>
            <person name="Keeley SD"/>
            <person name="Tatsumi K"/>
            <person name="Tanaka K"/>
            <person name="Motone F"/>
            <person name="Kageyama Y"/>
            <person name="Nozu R"/>
            <person name="Adachi N"/>
            <person name="Nishimura O"/>
            <person name="Nakagawa R"/>
            <person name="Tanegashima C"/>
            <person name="Kiyatake I"/>
            <person name="Matsumoto R"/>
            <person name="Murakumo K"/>
            <person name="Nishida K"/>
            <person name="Terakita A"/>
            <person name="Kuratani S"/>
            <person name="Sato K"/>
            <person name="Hyodo S Kuraku.S."/>
        </authorList>
    </citation>
    <scope>NUCLEOTIDE SEQUENCE [LARGE SCALE GENOMIC DNA]</scope>
</reference>